<feature type="region of interest" description="Disordered" evidence="1">
    <location>
        <begin position="1"/>
        <end position="49"/>
    </location>
</feature>
<sequence length="324" mass="33718">MDHAEQPEPDQDPKPQAAPPEPATPAADSNPPPGPPPPTPPAPPESPKRRTPAAVLAAIVILWLFTVAAAWVAVISLVATSFEVSVRYAGAWSPLAFVEPALIAAVAVLCGLLAMKLRSGRDWARHIVVIVTAIVLAAAILTGAGLNPGTGLAATLLFAVLLVLLLLPPARNWCDSDAPRHSPKIDTAAQPPQQVVAALLLLWTAAATALYAGATGLVTLAGDDTDLTEESTTWAALAAVALAIVHAALNIGFSYHRNWARWATLALAASYTAWLAIAAVLDLTEAGPGPWPVLALLCLVPLALIWAMAGTDARAWCRREAAQK</sequence>
<dbReference type="RefSeq" id="WP_270122092.1">
    <property type="nucleotide sequence ID" value="NZ_BAAAOM010000004.1"/>
</dbReference>
<protein>
    <submittedName>
        <fullName evidence="4">Peptidoglycan/LPS O-acetylase OafA/YrhL</fullName>
    </submittedName>
</protein>
<keyword evidence="2" id="KW-0472">Membrane</keyword>
<gene>
    <name evidence="4" type="ORF">J2S69_003249</name>
    <name evidence="3" type="ORF">O2L01_11615</name>
</gene>
<keyword evidence="2" id="KW-0812">Transmembrane</keyword>
<feature type="transmembrane region" description="Helical" evidence="2">
    <location>
        <begin position="289"/>
        <end position="309"/>
    </location>
</feature>
<dbReference type="AlphaFoldDB" id="A0A9X3PIV2"/>
<keyword evidence="2" id="KW-1133">Transmembrane helix</keyword>
<feature type="transmembrane region" description="Helical" evidence="2">
    <location>
        <begin position="262"/>
        <end position="283"/>
    </location>
</feature>
<evidence type="ECO:0000256" key="1">
    <source>
        <dbReference type="SAM" id="MobiDB-lite"/>
    </source>
</evidence>
<dbReference type="EMBL" id="JAPZVQ010000005">
    <property type="protein sequence ID" value="MDA1385632.1"/>
    <property type="molecule type" value="Genomic_DNA"/>
</dbReference>
<feature type="transmembrane region" description="Helical" evidence="2">
    <location>
        <begin position="53"/>
        <end position="79"/>
    </location>
</feature>
<feature type="transmembrane region" description="Helical" evidence="2">
    <location>
        <begin position="127"/>
        <end position="146"/>
    </location>
</feature>
<feature type="compositionally biased region" description="Pro residues" evidence="1">
    <location>
        <begin position="30"/>
        <end position="45"/>
    </location>
</feature>
<reference evidence="3" key="1">
    <citation type="submission" date="2022-12" db="EMBL/GenBank/DDBJ databases">
        <title>Gycomyces niveus sp.nov., a novel actinomycete isolated from soil in Shouguang.</title>
        <authorList>
            <person name="Yang X."/>
        </authorList>
    </citation>
    <scope>NUCLEOTIDE SEQUENCE</scope>
    <source>
        <strain evidence="3">DSM 44724</strain>
    </source>
</reference>
<evidence type="ECO:0000313" key="3">
    <source>
        <dbReference type="EMBL" id="MDA1385632.1"/>
    </source>
</evidence>
<feature type="transmembrane region" description="Helical" evidence="2">
    <location>
        <begin position="91"/>
        <end position="115"/>
    </location>
</feature>
<proteinExistence type="predicted"/>
<comment type="caution">
    <text evidence="3">The sequence shown here is derived from an EMBL/GenBank/DDBJ whole genome shotgun (WGS) entry which is preliminary data.</text>
</comment>
<evidence type="ECO:0000313" key="6">
    <source>
        <dbReference type="Proteomes" id="UP001183604"/>
    </source>
</evidence>
<organism evidence="3 5">
    <name type="scientific">Glycomyces lechevalierae</name>
    <dbReference type="NCBI Taxonomy" id="256034"/>
    <lineage>
        <taxon>Bacteria</taxon>
        <taxon>Bacillati</taxon>
        <taxon>Actinomycetota</taxon>
        <taxon>Actinomycetes</taxon>
        <taxon>Glycomycetales</taxon>
        <taxon>Glycomycetaceae</taxon>
        <taxon>Glycomyces</taxon>
    </lineage>
</organism>
<name>A0A9X3PIV2_9ACTN</name>
<evidence type="ECO:0000256" key="2">
    <source>
        <dbReference type="SAM" id="Phobius"/>
    </source>
</evidence>
<dbReference type="Proteomes" id="UP001145799">
    <property type="component" value="Unassembled WGS sequence"/>
</dbReference>
<feature type="transmembrane region" description="Helical" evidence="2">
    <location>
        <begin position="152"/>
        <end position="174"/>
    </location>
</feature>
<feature type="transmembrane region" description="Helical" evidence="2">
    <location>
        <begin position="195"/>
        <end position="214"/>
    </location>
</feature>
<dbReference type="Proteomes" id="UP001183604">
    <property type="component" value="Unassembled WGS sequence"/>
</dbReference>
<keyword evidence="6" id="KW-1185">Reference proteome</keyword>
<dbReference type="EMBL" id="JAVDYD010000001">
    <property type="protein sequence ID" value="MDR7339530.1"/>
    <property type="molecule type" value="Genomic_DNA"/>
</dbReference>
<evidence type="ECO:0000313" key="5">
    <source>
        <dbReference type="Proteomes" id="UP001145799"/>
    </source>
</evidence>
<reference evidence="4 6" key="2">
    <citation type="submission" date="2023-07" db="EMBL/GenBank/DDBJ databases">
        <title>Sequencing the genomes of 1000 actinobacteria strains.</title>
        <authorList>
            <person name="Klenk H.-P."/>
        </authorList>
    </citation>
    <scope>NUCLEOTIDE SEQUENCE [LARGE SCALE GENOMIC DNA]</scope>
    <source>
        <strain evidence="4 6">DSM 44724</strain>
    </source>
</reference>
<evidence type="ECO:0000313" key="4">
    <source>
        <dbReference type="EMBL" id="MDR7339530.1"/>
    </source>
</evidence>
<feature type="transmembrane region" description="Helical" evidence="2">
    <location>
        <begin position="234"/>
        <end position="255"/>
    </location>
</feature>
<accession>A0A9X3PIV2</accession>